<dbReference type="GO" id="GO:0003677">
    <property type="term" value="F:DNA binding"/>
    <property type="evidence" value="ECO:0007669"/>
    <property type="project" value="InterPro"/>
</dbReference>
<dbReference type="GO" id="GO:0016987">
    <property type="term" value="F:sigma factor activity"/>
    <property type="evidence" value="ECO:0007669"/>
    <property type="project" value="UniProtKB-KW"/>
</dbReference>
<dbReference type="AlphaFoldDB" id="A0A7Z2GNU0"/>
<dbReference type="Gene3D" id="1.10.1740.10">
    <property type="match status" value="1"/>
</dbReference>
<evidence type="ECO:0000259" key="5">
    <source>
        <dbReference type="Pfam" id="PF04542"/>
    </source>
</evidence>
<dbReference type="GO" id="GO:0006352">
    <property type="term" value="P:DNA-templated transcription initiation"/>
    <property type="evidence" value="ECO:0007669"/>
    <property type="project" value="InterPro"/>
</dbReference>
<evidence type="ECO:0000259" key="6">
    <source>
        <dbReference type="Pfam" id="PF08281"/>
    </source>
</evidence>
<dbReference type="RefSeq" id="WP_158955305.1">
    <property type="nucleotide sequence ID" value="NZ_CP046915.1"/>
</dbReference>
<feature type="domain" description="RNA polymerase sigma factor 70 region 4 type 2" evidence="6">
    <location>
        <begin position="102"/>
        <end position="153"/>
    </location>
</feature>
<sequence length="183" mass="20278">MVERYYRELVRFLSRLVNDGDTAADIAQESYVRVLSLRNTGAAISDPRGLLYRTARNLVIDTHRRATVRAHHVDELETIDEPVAPVSSQPEAAWEASRRTTALVAAIDALPPRCREAFVLHKFDGLSHAEVAARMGISRNMVEKHVIRGVVACRQRLAAFECATAESASAETCARPRAEARAE</sequence>
<proteinExistence type="inferred from homology"/>
<keyword evidence="8" id="KW-1185">Reference proteome</keyword>
<protein>
    <submittedName>
        <fullName evidence="7">Sigma-70 family RNA polymerase sigma factor</fullName>
    </submittedName>
</protein>
<evidence type="ECO:0000256" key="4">
    <source>
        <dbReference type="ARBA" id="ARBA00023163"/>
    </source>
</evidence>
<evidence type="ECO:0000256" key="1">
    <source>
        <dbReference type="ARBA" id="ARBA00010641"/>
    </source>
</evidence>
<dbReference type="KEGG" id="pacs:FAZ98_25640"/>
<comment type="similarity">
    <text evidence="1">Belongs to the sigma-70 factor family. ECF subfamily.</text>
</comment>
<dbReference type="NCBIfam" id="TIGR02937">
    <property type="entry name" value="sigma70-ECF"/>
    <property type="match status" value="1"/>
</dbReference>
<name>A0A7Z2GNU0_9BURK</name>
<reference evidence="7 8" key="1">
    <citation type="submission" date="2019-12" db="EMBL/GenBank/DDBJ databases">
        <title>Paraburkholderia acidiphila 7Q-K02 sp. nov and Paraburkholderia acidisoli DHF22 sp. nov., two strains isolated from forest soil.</title>
        <authorList>
            <person name="Gao Z."/>
            <person name="Qiu L."/>
        </authorList>
    </citation>
    <scope>NUCLEOTIDE SEQUENCE [LARGE SCALE GENOMIC DNA]</scope>
    <source>
        <strain evidence="7 8">DHF22</strain>
    </source>
</reference>
<evidence type="ECO:0000256" key="2">
    <source>
        <dbReference type="ARBA" id="ARBA00023015"/>
    </source>
</evidence>
<dbReference type="EMBL" id="CP046915">
    <property type="protein sequence ID" value="QGZ65158.1"/>
    <property type="molecule type" value="Genomic_DNA"/>
</dbReference>
<dbReference type="OrthoDB" id="192021at2"/>
<dbReference type="Pfam" id="PF04542">
    <property type="entry name" value="Sigma70_r2"/>
    <property type="match status" value="1"/>
</dbReference>
<dbReference type="PANTHER" id="PTHR43133">
    <property type="entry name" value="RNA POLYMERASE ECF-TYPE SIGMA FACTO"/>
    <property type="match status" value="1"/>
</dbReference>
<dbReference type="InterPro" id="IPR014284">
    <property type="entry name" value="RNA_pol_sigma-70_dom"/>
</dbReference>
<feature type="domain" description="RNA polymerase sigma-70 region 2" evidence="5">
    <location>
        <begin position="1"/>
        <end position="67"/>
    </location>
</feature>
<keyword evidence="3" id="KW-0731">Sigma factor</keyword>
<keyword evidence="2" id="KW-0805">Transcription regulation</keyword>
<dbReference type="Gene3D" id="1.10.10.10">
    <property type="entry name" value="Winged helix-like DNA-binding domain superfamily/Winged helix DNA-binding domain"/>
    <property type="match status" value="1"/>
</dbReference>
<dbReference type="SUPFAM" id="SSF88659">
    <property type="entry name" value="Sigma3 and sigma4 domains of RNA polymerase sigma factors"/>
    <property type="match status" value="1"/>
</dbReference>
<dbReference type="PANTHER" id="PTHR43133:SF63">
    <property type="entry name" value="RNA POLYMERASE SIGMA FACTOR FECI-RELATED"/>
    <property type="match status" value="1"/>
</dbReference>
<evidence type="ECO:0000256" key="3">
    <source>
        <dbReference type="ARBA" id="ARBA00023082"/>
    </source>
</evidence>
<dbReference type="InterPro" id="IPR007627">
    <property type="entry name" value="RNA_pol_sigma70_r2"/>
</dbReference>
<dbReference type="InterPro" id="IPR013324">
    <property type="entry name" value="RNA_pol_sigma_r3/r4-like"/>
</dbReference>
<dbReference type="Pfam" id="PF08281">
    <property type="entry name" value="Sigma70_r4_2"/>
    <property type="match status" value="1"/>
</dbReference>
<dbReference type="Proteomes" id="UP000433577">
    <property type="component" value="Chromosome 3"/>
</dbReference>
<evidence type="ECO:0000313" key="7">
    <source>
        <dbReference type="EMBL" id="QGZ65158.1"/>
    </source>
</evidence>
<organism evidence="7 8">
    <name type="scientific">Paraburkholderia acidisoli</name>
    <dbReference type="NCBI Taxonomy" id="2571748"/>
    <lineage>
        <taxon>Bacteria</taxon>
        <taxon>Pseudomonadati</taxon>
        <taxon>Pseudomonadota</taxon>
        <taxon>Betaproteobacteria</taxon>
        <taxon>Burkholderiales</taxon>
        <taxon>Burkholderiaceae</taxon>
        <taxon>Paraburkholderia</taxon>
    </lineage>
</organism>
<dbReference type="CDD" id="cd06171">
    <property type="entry name" value="Sigma70_r4"/>
    <property type="match status" value="1"/>
</dbReference>
<keyword evidence="4" id="KW-0804">Transcription</keyword>
<dbReference type="SUPFAM" id="SSF88946">
    <property type="entry name" value="Sigma2 domain of RNA polymerase sigma factors"/>
    <property type="match status" value="1"/>
</dbReference>
<evidence type="ECO:0000313" key="8">
    <source>
        <dbReference type="Proteomes" id="UP000433577"/>
    </source>
</evidence>
<dbReference type="InterPro" id="IPR036388">
    <property type="entry name" value="WH-like_DNA-bd_sf"/>
</dbReference>
<gene>
    <name evidence="7" type="ORF">FAZ98_25640</name>
</gene>
<dbReference type="InterPro" id="IPR013249">
    <property type="entry name" value="RNA_pol_sigma70_r4_t2"/>
</dbReference>
<dbReference type="InterPro" id="IPR039425">
    <property type="entry name" value="RNA_pol_sigma-70-like"/>
</dbReference>
<dbReference type="InterPro" id="IPR013325">
    <property type="entry name" value="RNA_pol_sigma_r2"/>
</dbReference>
<accession>A0A7Z2GNU0</accession>